<gene>
    <name evidence="1" type="ORF">LCGC14_2359940</name>
</gene>
<dbReference type="AlphaFoldDB" id="A0A0F9C6R4"/>
<sequence length="80" mass="8661">MTILLIVANSEGERRCDAKCYVASGLDCDCVCDGQNHGKGINAALAESTRWQPLIDKLVDLGCQVTIETDAQMVLGFERS</sequence>
<proteinExistence type="predicted"/>
<accession>A0A0F9C6R4</accession>
<reference evidence="1" key="1">
    <citation type="journal article" date="2015" name="Nature">
        <title>Complex archaea that bridge the gap between prokaryotes and eukaryotes.</title>
        <authorList>
            <person name="Spang A."/>
            <person name="Saw J.H."/>
            <person name="Jorgensen S.L."/>
            <person name="Zaremba-Niedzwiedzka K."/>
            <person name="Martijn J."/>
            <person name="Lind A.E."/>
            <person name="van Eijk R."/>
            <person name="Schleper C."/>
            <person name="Guy L."/>
            <person name="Ettema T.J."/>
        </authorList>
    </citation>
    <scope>NUCLEOTIDE SEQUENCE</scope>
</reference>
<comment type="caution">
    <text evidence="1">The sequence shown here is derived from an EMBL/GenBank/DDBJ whole genome shotgun (WGS) entry which is preliminary data.</text>
</comment>
<evidence type="ECO:0000313" key="1">
    <source>
        <dbReference type="EMBL" id="KKL45013.1"/>
    </source>
</evidence>
<protein>
    <submittedName>
        <fullName evidence="1">Uncharacterized protein</fullName>
    </submittedName>
</protein>
<organism evidence="1">
    <name type="scientific">marine sediment metagenome</name>
    <dbReference type="NCBI Taxonomy" id="412755"/>
    <lineage>
        <taxon>unclassified sequences</taxon>
        <taxon>metagenomes</taxon>
        <taxon>ecological metagenomes</taxon>
    </lineage>
</organism>
<name>A0A0F9C6R4_9ZZZZ</name>
<dbReference type="EMBL" id="LAZR01034542">
    <property type="protein sequence ID" value="KKL45013.1"/>
    <property type="molecule type" value="Genomic_DNA"/>
</dbReference>